<keyword evidence="7" id="KW-1185">Reference proteome</keyword>
<evidence type="ECO:0000256" key="3">
    <source>
        <dbReference type="ARBA" id="ARBA00022833"/>
    </source>
</evidence>
<dbReference type="AlphaFoldDB" id="A0A1Y2G1R0"/>
<dbReference type="EMBL" id="MCGR01000003">
    <property type="protein sequence ID" value="ORY90836.1"/>
    <property type="molecule type" value="Genomic_DNA"/>
</dbReference>
<feature type="domain" description="MYND-type" evidence="5">
    <location>
        <begin position="12"/>
        <end position="55"/>
    </location>
</feature>
<dbReference type="SUPFAM" id="SSF144232">
    <property type="entry name" value="HIT/MYND zinc finger-like"/>
    <property type="match status" value="1"/>
</dbReference>
<evidence type="ECO:0000256" key="1">
    <source>
        <dbReference type="ARBA" id="ARBA00022723"/>
    </source>
</evidence>
<evidence type="ECO:0000313" key="6">
    <source>
        <dbReference type="EMBL" id="ORY90836.1"/>
    </source>
</evidence>
<dbReference type="GO" id="GO:0008270">
    <property type="term" value="F:zinc ion binding"/>
    <property type="evidence" value="ECO:0007669"/>
    <property type="project" value="UniProtKB-KW"/>
</dbReference>
<comment type="caution">
    <text evidence="6">The sequence shown here is derived from an EMBL/GenBank/DDBJ whole genome shotgun (WGS) entry which is preliminary data.</text>
</comment>
<dbReference type="InterPro" id="IPR002893">
    <property type="entry name" value="Znf_MYND"/>
</dbReference>
<dbReference type="Pfam" id="PF01753">
    <property type="entry name" value="zf-MYND"/>
    <property type="match status" value="1"/>
</dbReference>
<dbReference type="PROSITE" id="PS50865">
    <property type="entry name" value="ZF_MYND_2"/>
    <property type="match status" value="1"/>
</dbReference>
<dbReference type="PROSITE" id="PS01360">
    <property type="entry name" value="ZF_MYND_1"/>
    <property type="match status" value="1"/>
</dbReference>
<accession>A0A1Y2G1R0</accession>
<keyword evidence="3" id="KW-0862">Zinc</keyword>
<keyword evidence="1" id="KW-0479">Metal-binding</keyword>
<organism evidence="6 7">
    <name type="scientific">Leucosporidium creatinivorum</name>
    <dbReference type="NCBI Taxonomy" id="106004"/>
    <lineage>
        <taxon>Eukaryota</taxon>
        <taxon>Fungi</taxon>
        <taxon>Dikarya</taxon>
        <taxon>Basidiomycota</taxon>
        <taxon>Pucciniomycotina</taxon>
        <taxon>Microbotryomycetes</taxon>
        <taxon>Leucosporidiales</taxon>
        <taxon>Leucosporidium</taxon>
    </lineage>
</organism>
<dbReference type="OrthoDB" id="9922773at2759"/>
<evidence type="ECO:0000259" key="5">
    <source>
        <dbReference type="PROSITE" id="PS50865"/>
    </source>
</evidence>
<proteinExistence type="predicted"/>
<sequence>MSKEDDGRRLLCTNCEELTGKGTGLPSLRCSRCQAANYCSAACQRAHWKAHKVHCKLHQQKQTRDDEHALSNPQLAAMKADLVSFDSDINFALCGVAYRSAFQLGHPGQCNDTHYLDLWFSWDSKPKERRDRFKLHWAGLRKFEDAEIELRSEWIIARRFEREKLQGCSSVTVRLVACNKMDLENPVELLRRVSFPRLGSSTAFYRVARQT</sequence>
<protein>
    <recommendedName>
        <fullName evidence="5">MYND-type domain-containing protein</fullName>
    </recommendedName>
</protein>
<keyword evidence="2 4" id="KW-0863">Zinc-finger</keyword>
<evidence type="ECO:0000256" key="4">
    <source>
        <dbReference type="PROSITE-ProRule" id="PRU00134"/>
    </source>
</evidence>
<dbReference type="InParanoid" id="A0A1Y2G1R0"/>
<reference evidence="6 7" key="1">
    <citation type="submission" date="2016-07" db="EMBL/GenBank/DDBJ databases">
        <title>Pervasive Adenine N6-methylation of Active Genes in Fungi.</title>
        <authorList>
            <consortium name="DOE Joint Genome Institute"/>
            <person name="Mondo S.J."/>
            <person name="Dannebaum R.O."/>
            <person name="Kuo R.C."/>
            <person name="Labutti K."/>
            <person name="Haridas S."/>
            <person name="Kuo A."/>
            <person name="Salamov A."/>
            <person name="Ahrendt S.R."/>
            <person name="Lipzen A."/>
            <person name="Sullivan W."/>
            <person name="Andreopoulos W.B."/>
            <person name="Clum A."/>
            <person name="Lindquist E."/>
            <person name="Daum C."/>
            <person name="Ramamoorthy G.K."/>
            <person name="Gryganskyi A."/>
            <person name="Culley D."/>
            <person name="Magnuson J.K."/>
            <person name="James T.Y."/>
            <person name="O'Malley M.A."/>
            <person name="Stajich J.E."/>
            <person name="Spatafora J.W."/>
            <person name="Visel A."/>
            <person name="Grigoriev I.V."/>
        </authorList>
    </citation>
    <scope>NUCLEOTIDE SEQUENCE [LARGE SCALE GENOMIC DNA]</scope>
    <source>
        <strain evidence="6 7">62-1032</strain>
    </source>
</reference>
<dbReference type="Proteomes" id="UP000193467">
    <property type="component" value="Unassembled WGS sequence"/>
</dbReference>
<dbReference type="Gene3D" id="6.10.140.2220">
    <property type="match status" value="1"/>
</dbReference>
<evidence type="ECO:0000256" key="2">
    <source>
        <dbReference type="ARBA" id="ARBA00022771"/>
    </source>
</evidence>
<gene>
    <name evidence="6" type="ORF">BCR35DRAFT_107865</name>
</gene>
<evidence type="ECO:0000313" key="7">
    <source>
        <dbReference type="Proteomes" id="UP000193467"/>
    </source>
</evidence>
<name>A0A1Y2G1R0_9BASI</name>